<evidence type="ECO:0000313" key="10">
    <source>
        <dbReference type="WBParaSite" id="jg16409"/>
    </source>
</evidence>
<evidence type="ECO:0000256" key="3">
    <source>
        <dbReference type="ARBA" id="ARBA00022827"/>
    </source>
</evidence>
<dbReference type="PANTHER" id="PTHR43104">
    <property type="entry name" value="L-2-HYDROXYGLUTARATE DEHYDROGENASE, MITOCHONDRIAL"/>
    <property type="match status" value="1"/>
</dbReference>
<dbReference type="Pfam" id="PF01266">
    <property type="entry name" value="DAO"/>
    <property type="match status" value="1"/>
</dbReference>
<proteinExistence type="predicted"/>
<dbReference type="EC" id="1.1.99.2" evidence="6"/>
<reference evidence="10" key="1">
    <citation type="submission" date="2022-11" db="UniProtKB">
        <authorList>
            <consortium name="WormBaseParasite"/>
        </authorList>
    </citation>
    <scope>IDENTIFICATION</scope>
</reference>
<accession>A0A915D601</accession>
<evidence type="ECO:0000256" key="7">
    <source>
        <dbReference type="ARBA" id="ARBA00041137"/>
    </source>
</evidence>
<dbReference type="PANTHER" id="PTHR43104:SF2">
    <property type="entry name" value="L-2-HYDROXYGLUTARATE DEHYDROGENASE, MITOCHONDRIAL"/>
    <property type="match status" value="1"/>
</dbReference>
<dbReference type="Gene3D" id="3.30.9.10">
    <property type="entry name" value="D-Amino Acid Oxidase, subunit A, domain 2"/>
    <property type="match status" value="1"/>
</dbReference>
<feature type="domain" description="FAD dependent oxidoreductase" evidence="8">
    <location>
        <begin position="8"/>
        <end position="187"/>
    </location>
</feature>
<sequence>MSGCSEFPKIVPFRGEYLYLKPEKHHLISTNIYPVPDPRFPFLGVHFTPTINGEVLLGPNAVLAFKREGYKYSDISLPDLFESLTFSGMRKLIFKYASFGIQEMYRGIFISAQVKQLQKFVPELKRSDVIRGRAGVRAQALSQAGELVDDFVFDDGQGELGSRLLHVRNAPSPGATSSLSIAKMVVEKAVSKFSF</sequence>
<evidence type="ECO:0000259" key="8">
    <source>
        <dbReference type="Pfam" id="PF01266"/>
    </source>
</evidence>
<dbReference type="Proteomes" id="UP000887574">
    <property type="component" value="Unplaced"/>
</dbReference>
<name>A0A915D601_9BILA</name>
<dbReference type="GO" id="GO:0047545">
    <property type="term" value="F:(S)-2-hydroxyglutarate dehydrogenase activity"/>
    <property type="evidence" value="ECO:0007669"/>
    <property type="project" value="UniProtKB-EC"/>
</dbReference>
<dbReference type="WBParaSite" id="jg16409">
    <property type="protein sequence ID" value="jg16409"/>
    <property type="gene ID" value="jg16409"/>
</dbReference>
<evidence type="ECO:0000256" key="6">
    <source>
        <dbReference type="ARBA" id="ARBA00038878"/>
    </source>
</evidence>
<evidence type="ECO:0000256" key="4">
    <source>
        <dbReference type="ARBA" id="ARBA00023002"/>
    </source>
</evidence>
<dbReference type="InterPro" id="IPR006076">
    <property type="entry name" value="FAD-dep_OxRdtase"/>
</dbReference>
<protein>
    <recommendedName>
        <fullName evidence="7">L-2-hydroxyglutarate dehydrogenase, mitochondrial</fullName>
        <ecNumber evidence="6">1.1.99.2</ecNumber>
    </recommendedName>
</protein>
<keyword evidence="2" id="KW-0285">Flavoprotein</keyword>
<evidence type="ECO:0000256" key="2">
    <source>
        <dbReference type="ARBA" id="ARBA00022630"/>
    </source>
</evidence>
<comment type="cofactor">
    <cofactor evidence="1">
        <name>FAD</name>
        <dbReference type="ChEBI" id="CHEBI:57692"/>
    </cofactor>
</comment>
<evidence type="ECO:0000313" key="9">
    <source>
        <dbReference type="Proteomes" id="UP000887574"/>
    </source>
</evidence>
<keyword evidence="9" id="KW-1185">Reference proteome</keyword>
<comment type="catalytic activity">
    <reaction evidence="5">
        <text>(S)-2-hydroxyglutarate + A = 2-oxoglutarate + AH2</text>
        <dbReference type="Rhea" id="RHEA:21252"/>
        <dbReference type="ChEBI" id="CHEBI:13193"/>
        <dbReference type="ChEBI" id="CHEBI:16782"/>
        <dbReference type="ChEBI" id="CHEBI:16810"/>
        <dbReference type="ChEBI" id="CHEBI:17499"/>
        <dbReference type="EC" id="1.1.99.2"/>
    </reaction>
</comment>
<organism evidence="9 10">
    <name type="scientific">Ditylenchus dipsaci</name>
    <dbReference type="NCBI Taxonomy" id="166011"/>
    <lineage>
        <taxon>Eukaryota</taxon>
        <taxon>Metazoa</taxon>
        <taxon>Ecdysozoa</taxon>
        <taxon>Nematoda</taxon>
        <taxon>Chromadorea</taxon>
        <taxon>Rhabditida</taxon>
        <taxon>Tylenchina</taxon>
        <taxon>Tylenchomorpha</taxon>
        <taxon>Sphaerularioidea</taxon>
        <taxon>Anguinidae</taxon>
        <taxon>Anguininae</taxon>
        <taxon>Ditylenchus</taxon>
    </lineage>
</organism>
<evidence type="ECO:0000256" key="1">
    <source>
        <dbReference type="ARBA" id="ARBA00001974"/>
    </source>
</evidence>
<dbReference type="AlphaFoldDB" id="A0A915D601"/>
<keyword evidence="3" id="KW-0274">FAD</keyword>
<evidence type="ECO:0000256" key="5">
    <source>
        <dbReference type="ARBA" id="ARBA00036066"/>
    </source>
</evidence>
<keyword evidence="4" id="KW-0560">Oxidoreductase</keyword>